<evidence type="ECO:0000313" key="2">
    <source>
        <dbReference type="EMBL" id="KAK2588806.1"/>
    </source>
</evidence>
<dbReference type="EMBL" id="JAIFRP010000002">
    <property type="protein sequence ID" value="KAK2588806.1"/>
    <property type="molecule type" value="Genomic_DNA"/>
</dbReference>
<keyword evidence="1" id="KW-0812">Transmembrane</keyword>
<reference evidence="2" key="2">
    <citation type="journal article" date="2023" name="Commun. Biol.">
        <title>Intrasexual cuticular hydrocarbon dimorphism in a wasp sheds light on hydrocarbon biosynthesis genes in Hymenoptera.</title>
        <authorList>
            <person name="Moris V.C."/>
            <person name="Podsiadlowski L."/>
            <person name="Martin S."/>
            <person name="Oeyen J.P."/>
            <person name="Donath A."/>
            <person name="Petersen M."/>
            <person name="Wilbrandt J."/>
            <person name="Misof B."/>
            <person name="Liedtke D."/>
            <person name="Thamm M."/>
            <person name="Scheiner R."/>
            <person name="Schmitt T."/>
            <person name="Niehuis O."/>
        </authorList>
    </citation>
    <scope>NUCLEOTIDE SEQUENCE</scope>
    <source>
        <strain evidence="2">GBR_01_08_01A</strain>
    </source>
</reference>
<keyword evidence="1" id="KW-1133">Transmembrane helix</keyword>
<protein>
    <submittedName>
        <fullName evidence="2">Uncharacterized protein</fullName>
    </submittedName>
</protein>
<dbReference type="Proteomes" id="UP001258017">
    <property type="component" value="Unassembled WGS sequence"/>
</dbReference>
<sequence>MESPCRAEFEWYTNVTCIRRSNTESNSTVVEKHESVQNSSSHAGLIAGIVIAIIMFLLALLYYRNPSKRVCLYSCFNFCNSRRGSGRVQYCRVGTTEQARLLLDANNPTQCQSDSDDDLLDA</sequence>
<organism evidence="2 3">
    <name type="scientific">Odynerus spinipes</name>
    <dbReference type="NCBI Taxonomy" id="1348599"/>
    <lineage>
        <taxon>Eukaryota</taxon>
        <taxon>Metazoa</taxon>
        <taxon>Ecdysozoa</taxon>
        <taxon>Arthropoda</taxon>
        <taxon>Hexapoda</taxon>
        <taxon>Insecta</taxon>
        <taxon>Pterygota</taxon>
        <taxon>Neoptera</taxon>
        <taxon>Endopterygota</taxon>
        <taxon>Hymenoptera</taxon>
        <taxon>Apocrita</taxon>
        <taxon>Aculeata</taxon>
        <taxon>Vespoidea</taxon>
        <taxon>Vespidae</taxon>
        <taxon>Eumeninae</taxon>
        <taxon>Odynerus</taxon>
    </lineage>
</organism>
<evidence type="ECO:0000256" key="1">
    <source>
        <dbReference type="SAM" id="Phobius"/>
    </source>
</evidence>
<evidence type="ECO:0000313" key="3">
    <source>
        <dbReference type="Proteomes" id="UP001258017"/>
    </source>
</evidence>
<dbReference type="AlphaFoldDB" id="A0AAD9RZI0"/>
<reference evidence="2" key="1">
    <citation type="submission" date="2021-08" db="EMBL/GenBank/DDBJ databases">
        <authorList>
            <person name="Misof B."/>
            <person name="Oliver O."/>
            <person name="Podsiadlowski L."/>
            <person name="Donath A."/>
            <person name="Peters R."/>
            <person name="Mayer C."/>
            <person name="Rust J."/>
            <person name="Gunkel S."/>
            <person name="Lesny P."/>
            <person name="Martin S."/>
            <person name="Oeyen J.P."/>
            <person name="Petersen M."/>
            <person name="Panagiotis P."/>
            <person name="Wilbrandt J."/>
            <person name="Tanja T."/>
        </authorList>
    </citation>
    <scope>NUCLEOTIDE SEQUENCE</scope>
    <source>
        <strain evidence="2">GBR_01_08_01A</strain>
        <tissue evidence="2">Thorax + abdomen</tissue>
    </source>
</reference>
<accession>A0AAD9RZI0</accession>
<feature type="transmembrane region" description="Helical" evidence="1">
    <location>
        <begin position="43"/>
        <end position="63"/>
    </location>
</feature>
<name>A0AAD9RZI0_9HYME</name>
<proteinExistence type="predicted"/>
<keyword evidence="1" id="KW-0472">Membrane</keyword>
<keyword evidence="3" id="KW-1185">Reference proteome</keyword>
<gene>
    <name evidence="2" type="ORF">KPH14_001681</name>
</gene>
<comment type="caution">
    <text evidence="2">The sequence shown here is derived from an EMBL/GenBank/DDBJ whole genome shotgun (WGS) entry which is preliminary data.</text>
</comment>